<gene>
    <name evidence="1" type="ORF">HBA54_04165</name>
</gene>
<evidence type="ECO:0000313" key="2">
    <source>
        <dbReference type="Proteomes" id="UP000761264"/>
    </source>
</evidence>
<comment type="caution">
    <text evidence="1">The sequence shown here is derived from an EMBL/GenBank/DDBJ whole genome shotgun (WGS) entry which is preliminary data.</text>
</comment>
<dbReference type="AlphaFoldDB" id="A0A967C7H3"/>
<dbReference type="RefSeq" id="WP_167221644.1">
    <property type="nucleotide sequence ID" value="NZ_JAAQPH010000002.1"/>
</dbReference>
<proteinExistence type="predicted"/>
<name>A0A967C7H3_9PROT</name>
<reference evidence="1" key="1">
    <citation type="submission" date="2020-03" db="EMBL/GenBank/DDBJ databases">
        <title>Genome of Pelagibius litoralis DSM 21314T.</title>
        <authorList>
            <person name="Wang G."/>
        </authorList>
    </citation>
    <scope>NUCLEOTIDE SEQUENCE</scope>
    <source>
        <strain evidence="1">DSM 21314</strain>
    </source>
</reference>
<sequence length="110" mass="11782">MRRNLDFIRGQTFSFSGVLRDASGPVDLTNAALQWRMGLTDLRRTTILLTESDGISVASGTGGAWTITVNPDKTADAAAGEYNHQGTATIGTAVYNLVSGRVRLLRDLPT</sequence>
<dbReference type="Proteomes" id="UP000761264">
    <property type="component" value="Unassembled WGS sequence"/>
</dbReference>
<organism evidence="1 2">
    <name type="scientific">Pelagibius litoralis</name>
    <dbReference type="NCBI Taxonomy" id="374515"/>
    <lineage>
        <taxon>Bacteria</taxon>
        <taxon>Pseudomonadati</taxon>
        <taxon>Pseudomonadota</taxon>
        <taxon>Alphaproteobacteria</taxon>
        <taxon>Rhodospirillales</taxon>
        <taxon>Rhodovibrionaceae</taxon>
        <taxon>Pelagibius</taxon>
    </lineage>
</organism>
<dbReference type="EMBL" id="JAAQPH010000002">
    <property type="protein sequence ID" value="NIA67777.1"/>
    <property type="molecule type" value="Genomic_DNA"/>
</dbReference>
<keyword evidence="2" id="KW-1185">Reference proteome</keyword>
<evidence type="ECO:0000313" key="1">
    <source>
        <dbReference type="EMBL" id="NIA67777.1"/>
    </source>
</evidence>
<protein>
    <submittedName>
        <fullName evidence="1">Uncharacterized protein</fullName>
    </submittedName>
</protein>
<accession>A0A967C7H3</accession>